<organism evidence="2">
    <name type="scientific">Micrurus spixii</name>
    <name type="common">Amazon coral snake</name>
    <dbReference type="NCBI Taxonomy" id="129469"/>
    <lineage>
        <taxon>Eukaryota</taxon>
        <taxon>Metazoa</taxon>
        <taxon>Chordata</taxon>
        <taxon>Craniata</taxon>
        <taxon>Vertebrata</taxon>
        <taxon>Euteleostomi</taxon>
        <taxon>Lepidosauria</taxon>
        <taxon>Squamata</taxon>
        <taxon>Bifurcata</taxon>
        <taxon>Unidentata</taxon>
        <taxon>Episquamata</taxon>
        <taxon>Toxicofera</taxon>
        <taxon>Serpentes</taxon>
        <taxon>Colubroidea</taxon>
        <taxon>Elapidae</taxon>
        <taxon>Elapinae</taxon>
        <taxon>Micrurus</taxon>
    </lineage>
</organism>
<reference evidence="2" key="1">
    <citation type="submission" date="2017-07" db="EMBL/GenBank/DDBJ databases">
        <authorList>
            <person name="Mikheyev A."/>
            <person name="Grau M."/>
        </authorList>
    </citation>
    <scope>NUCLEOTIDE SEQUENCE</scope>
    <source>
        <tissue evidence="2">Venom_gland</tissue>
    </source>
</reference>
<name>A0A2D4MYP9_9SAUR</name>
<reference evidence="2" key="2">
    <citation type="submission" date="2017-11" db="EMBL/GenBank/DDBJ databases">
        <title>Coralsnake Venomics: Analyses of Venom Gland Transcriptomes and Proteomes of Six Brazilian Taxa.</title>
        <authorList>
            <person name="Aird S.D."/>
            <person name="Jorge da Silva N."/>
            <person name="Qiu L."/>
            <person name="Villar-Briones A."/>
            <person name="Aparecida-Saddi V."/>
            <person name="Campos-Telles M.P."/>
            <person name="Grau M."/>
            <person name="Mikheyev A.S."/>
        </authorList>
    </citation>
    <scope>NUCLEOTIDE SEQUENCE</scope>
    <source>
        <tissue evidence="2">Venom_gland</tissue>
    </source>
</reference>
<dbReference type="AlphaFoldDB" id="A0A2D4MYP9"/>
<evidence type="ECO:0000256" key="1">
    <source>
        <dbReference type="SAM" id="MobiDB-lite"/>
    </source>
</evidence>
<feature type="region of interest" description="Disordered" evidence="1">
    <location>
        <begin position="63"/>
        <end position="90"/>
    </location>
</feature>
<dbReference type="EMBL" id="IACM01122824">
    <property type="protein sequence ID" value="LAB37886.1"/>
    <property type="molecule type" value="Transcribed_RNA"/>
</dbReference>
<feature type="compositionally biased region" description="Basic and acidic residues" evidence="1">
    <location>
        <begin position="80"/>
        <end position="89"/>
    </location>
</feature>
<evidence type="ECO:0000313" key="2">
    <source>
        <dbReference type="EMBL" id="LAB37886.1"/>
    </source>
</evidence>
<sequence>MLKAWMEIAIRRDITAGIQQMMMARQPPPSVFDSPSIQSLCRTDLHYQQAPPPEECCMIQHTHSHDVQDEEEQEDQMEQIEERSIHDSDQVLSEVDALERGMSHDEGIKPDQPVFTGLFRPQLFKSLLFKAKTTARLDIPSPLVQQSVVQGE</sequence>
<accession>A0A2D4MYP9</accession>
<feature type="compositionally biased region" description="Acidic residues" evidence="1">
    <location>
        <begin position="68"/>
        <end position="79"/>
    </location>
</feature>
<proteinExistence type="predicted"/>
<protein>
    <submittedName>
        <fullName evidence="2">Uncharacterized protein</fullName>
    </submittedName>
</protein>